<comment type="caution">
    <text evidence="2">The sequence shown here is derived from an EMBL/GenBank/DDBJ whole genome shotgun (WGS) entry which is preliminary data.</text>
</comment>
<sequence>MRFAESRPGRICAHHTASHLEAERVDDGVEPVDTDGREHVHRRRRQHDLGEAHEFTQAVAEDPATGQHAAEQPRHDGEGDAEVTDGEGDDEVVGGRLQAATAVDDEAHEQVAEDREQPQQDERSRLRRHPD</sequence>
<organism evidence="2 3">
    <name type="scientific">Ridgeia piscesae</name>
    <name type="common">Tubeworm</name>
    <dbReference type="NCBI Taxonomy" id="27915"/>
    <lineage>
        <taxon>Eukaryota</taxon>
        <taxon>Metazoa</taxon>
        <taxon>Spiralia</taxon>
        <taxon>Lophotrochozoa</taxon>
        <taxon>Annelida</taxon>
        <taxon>Polychaeta</taxon>
        <taxon>Sedentaria</taxon>
        <taxon>Canalipalpata</taxon>
        <taxon>Sabellida</taxon>
        <taxon>Siboglinidae</taxon>
        <taxon>Ridgeia</taxon>
    </lineage>
</organism>
<proteinExistence type="predicted"/>
<feature type="compositionally biased region" description="Basic and acidic residues" evidence="1">
    <location>
        <begin position="108"/>
        <end position="131"/>
    </location>
</feature>
<protein>
    <submittedName>
        <fullName evidence="2">Uncharacterized protein</fullName>
    </submittedName>
</protein>
<dbReference type="EMBL" id="JAODUO010000008">
    <property type="protein sequence ID" value="KAK2193685.1"/>
    <property type="molecule type" value="Genomic_DNA"/>
</dbReference>
<dbReference type="Proteomes" id="UP001209878">
    <property type="component" value="Unassembled WGS sequence"/>
</dbReference>
<gene>
    <name evidence="2" type="ORF">NP493_8g05058</name>
</gene>
<reference evidence="2" key="1">
    <citation type="journal article" date="2023" name="Mol. Biol. Evol.">
        <title>Third-Generation Sequencing Reveals the Adaptive Role of the Epigenome in Three Deep-Sea Polychaetes.</title>
        <authorList>
            <person name="Perez M."/>
            <person name="Aroh O."/>
            <person name="Sun Y."/>
            <person name="Lan Y."/>
            <person name="Juniper S.K."/>
            <person name="Young C.R."/>
            <person name="Angers B."/>
            <person name="Qian P.Y."/>
        </authorList>
    </citation>
    <scope>NUCLEOTIDE SEQUENCE</scope>
    <source>
        <strain evidence="2">R07B-5</strain>
    </source>
</reference>
<feature type="compositionally biased region" description="Acidic residues" evidence="1">
    <location>
        <begin position="79"/>
        <end position="92"/>
    </location>
</feature>
<keyword evidence="3" id="KW-1185">Reference proteome</keyword>
<name>A0AAD9PF85_RIDPI</name>
<evidence type="ECO:0000313" key="3">
    <source>
        <dbReference type="Proteomes" id="UP001209878"/>
    </source>
</evidence>
<evidence type="ECO:0000256" key="1">
    <source>
        <dbReference type="SAM" id="MobiDB-lite"/>
    </source>
</evidence>
<dbReference type="AlphaFoldDB" id="A0AAD9PF85"/>
<evidence type="ECO:0000313" key="2">
    <source>
        <dbReference type="EMBL" id="KAK2193685.1"/>
    </source>
</evidence>
<accession>A0AAD9PF85</accession>
<feature type="region of interest" description="Disordered" evidence="1">
    <location>
        <begin position="22"/>
        <end position="131"/>
    </location>
</feature>